<dbReference type="RefSeq" id="WP_089753525.1">
    <property type="nucleotide sequence ID" value="NZ_FOOG01000037.1"/>
</dbReference>
<keyword evidence="3" id="KW-1185">Reference proteome</keyword>
<protein>
    <recommendedName>
        <fullName evidence="1">DUF1659 domain-containing protein</fullName>
    </recommendedName>
</protein>
<dbReference type="Pfam" id="PF07872">
    <property type="entry name" value="DUF1659"/>
    <property type="match status" value="1"/>
</dbReference>
<sequence length="74" mass="8427">MAVSTEIVRSQLQLVLENGQDEKGNTIFRTKSFNNIKMTATEDQLYRVATAMAPLQQHLLYSVERNDNSILIDL</sequence>
<evidence type="ECO:0000259" key="1">
    <source>
        <dbReference type="Pfam" id="PF07872"/>
    </source>
</evidence>
<reference evidence="3" key="1">
    <citation type="submission" date="2016-10" db="EMBL/GenBank/DDBJ databases">
        <authorList>
            <person name="Varghese N."/>
            <person name="Submissions S."/>
        </authorList>
    </citation>
    <scope>NUCLEOTIDE SEQUENCE [LARGE SCALE GENOMIC DNA]</scope>
    <source>
        <strain evidence="3">FP5</strain>
    </source>
</reference>
<evidence type="ECO:0000313" key="2">
    <source>
        <dbReference type="EMBL" id="SFG35457.1"/>
    </source>
</evidence>
<gene>
    <name evidence="2" type="ORF">SAMN05216353_13715</name>
</gene>
<name>A0A1I2RA39_9BACI</name>
<accession>A0A1I2RA39</accession>
<organism evidence="2 3">
    <name type="scientific">Halobacillus alkaliphilus</name>
    <dbReference type="NCBI Taxonomy" id="396056"/>
    <lineage>
        <taxon>Bacteria</taxon>
        <taxon>Bacillati</taxon>
        <taxon>Bacillota</taxon>
        <taxon>Bacilli</taxon>
        <taxon>Bacillales</taxon>
        <taxon>Bacillaceae</taxon>
        <taxon>Halobacillus</taxon>
    </lineage>
</organism>
<dbReference type="Proteomes" id="UP000198897">
    <property type="component" value="Unassembled WGS sequence"/>
</dbReference>
<dbReference type="InterPro" id="IPR012454">
    <property type="entry name" value="DUF1659"/>
</dbReference>
<dbReference type="OrthoDB" id="48766at2"/>
<feature type="domain" description="DUF1659" evidence="1">
    <location>
        <begin position="2"/>
        <end position="72"/>
    </location>
</feature>
<dbReference type="AlphaFoldDB" id="A0A1I2RA39"/>
<dbReference type="EMBL" id="FOOG01000037">
    <property type="protein sequence ID" value="SFG35457.1"/>
    <property type="molecule type" value="Genomic_DNA"/>
</dbReference>
<proteinExistence type="predicted"/>
<evidence type="ECO:0000313" key="3">
    <source>
        <dbReference type="Proteomes" id="UP000198897"/>
    </source>
</evidence>